<feature type="region of interest" description="Disordered" evidence="1">
    <location>
        <begin position="236"/>
        <end position="273"/>
    </location>
</feature>
<evidence type="ECO:0000256" key="1">
    <source>
        <dbReference type="SAM" id="MobiDB-lite"/>
    </source>
</evidence>
<dbReference type="OrthoDB" id="10516287at2759"/>
<dbReference type="Proteomes" id="UP000011976">
    <property type="component" value="Unassembled WGS sequence"/>
</dbReference>
<dbReference type="EMBL" id="DF196788">
    <property type="protein sequence ID" value="GAC76858.1"/>
    <property type="molecule type" value="Genomic_DNA"/>
</dbReference>
<sequence length="273" mass="30062">MAPVASRLAGGAPPGAIRFRRFLSKYGLSVTAVANAVVVEAHAKRLARTLKEIIEDQQRSGGTVVKHEAGQADTAEAAAIFGLPGTDIISKVITVPHSWTLRSSSPYVVPFDAETKMSFVGKIDTITRGGGSPPECVWVRVKLGWGDANVMVFFVPSHTKLYQYVAENMVFEADSLIYVKDLVPTHFDNADVLQFTLDSTIKLIRPDKTSFDDISRFNARLNAEWSGLDIDTLEFEEDKDDDSDNNGHDTDDLGVVPKKTPRTHSLRRVRFSP</sequence>
<reference evidence="3" key="1">
    <citation type="journal article" date="2013" name="Genome Announc.">
        <title>Genome sequence of the basidiomycetous yeast Pseudozyma antarctica T-34, a producer of the glycolipid biosurfactants mannosylerythritol lipids.</title>
        <authorList>
            <person name="Morita T."/>
            <person name="Koike H."/>
            <person name="Koyama Y."/>
            <person name="Hagiwara H."/>
            <person name="Ito E."/>
            <person name="Fukuoka T."/>
            <person name="Imura T."/>
            <person name="Machida M."/>
            <person name="Kitamoto D."/>
        </authorList>
    </citation>
    <scope>NUCLEOTIDE SEQUENCE [LARGE SCALE GENOMIC DNA]</scope>
    <source>
        <strain evidence="3">T-34</strain>
    </source>
</reference>
<protein>
    <submittedName>
        <fullName evidence="2">Uncharacterized protein</fullName>
    </submittedName>
</protein>
<name>M9MG91_PSEA3</name>
<dbReference type="AlphaFoldDB" id="M9MG91"/>
<gene>
    <name evidence="2" type="ORF">PANT_22c00247</name>
</gene>
<accession>M9MG91</accession>
<organism evidence="2 3">
    <name type="scientific">Pseudozyma antarctica (strain T-34)</name>
    <name type="common">Yeast</name>
    <name type="synonym">Candida antarctica</name>
    <dbReference type="NCBI Taxonomy" id="1151754"/>
    <lineage>
        <taxon>Eukaryota</taxon>
        <taxon>Fungi</taxon>
        <taxon>Dikarya</taxon>
        <taxon>Basidiomycota</taxon>
        <taxon>Ustilaginomycotina</taxon>
        <taxon>Ustilaginomycetes</taxon>
        <taxon>Ustilaginales</taxon>
        <taxon>Ustilaginaceae</taxon>
        <taxon>Moesziomyces</taxon>
    </lineage>
</organism>
<evidence type="ECO:0000313" key="2">
    <source>
        <dbReference type="EMBL" id="GAC76858.1"/>
    </source>
</evidence>
<evidence type="ECO:0000313" key="3">
    <source>
        <dbReference type="Proteomes" id="UP000011976"/>
    </source>
</evidence>
<feature type="compositionally biased region" description="Basic residues" evidence="1">
    <location>
        <begin position="259"/>
        <end position="273"/>
    </location>
</feature>
<proteinExistence type="predicted"/>